<sequence length="166" mass="18512">MDRRYLGFNKIEGEICEKLLTAKKLTRKIRFFRGFDANDDFDSLRATLEGGTLWGVWPKIMMMFGVVFMDAIIGKSVHLGDIDVIHVDDNDDTLICRKYICIVGVACTPLGGFHGSLSSLSATKLGSIAIESSLKRTNVDPSLVQEVELMVVVRKKTSLDKYGYNV</sequence>
<dbReference type="STRING" id="35608.A0A2U1N6C7"/>
<comment type="similarity">
    <text evidence="1">Belongs to the thiolase-like superfamily. Thiolase family.</text>
</comment>
<protein>
    <submittedName>
        <fullName evidence="5">Acetyl-CoA C-acetyltransferase</fullName>
    </submittedName>
</protein>
<gene>
    <name evidence="5" type="ORF">CTI12_AA302000</name>
</gene>
<dbReference type="GO" id="GO:0005739">
    <property type="term" value="C:mitochondrion"/>
    <property type="evidence" value="ECO:0007669"/>
    <property type="project" value="TreeGrafter"/>
</dbReference>
<dbReference type="Pfam" id="PF00108">
    <property type="entry name" value="Thiolase_N"/>
    <property type="match status" value="1"/>
</dbReference>
<dbReference type="SUPFAM" id="SSF53901">
    <property type="entry name" value="Thiolase-like"/>
    <property type="match status" value="1"/>
</dbReference>
<keyword evidence="2 5" id="KW-0808">Transferase</keyword>
<organism evidence="5 6">
    <name type="scientific">Artemisia annua</name>
    <name type="common">Sweet wormwood</name>
    <dbReference type="NCBI Taxonomy" id="35608"/>
    <lineage>
        <taxon>Eukaryota</taxon>
        <taxon>Viridiplantae</taxon>
        <taxon>Streptophyta</taxon>
        <taxon>Embryophyta</taxon>
        <taxon>Tracheophyta</taxon>
        <taxon>Spermatophyta</taxon>
        <taxon>Magnoliopsida</taxon>
        <taxon>eudicotyledons</taxon>
        <taxon>Gunneridae</taxon>
        <taxon>Pentapetalae</taxon>
        <taxon>asterids</taxon>
        <taxon>campanulids</taxon>
        <taxon>Asterales</taxon>
        <taxon>Asteraceae</taxon>
        <taxon>Asteroideae</taxon>
        <taxon>Anthemideae</taxon>
        <taxon>Artemisiinae</taxon>
        <taxon>Artemisia</taxon>
    </lineage>
</organism>
<name>A0A2U1N6C7_ARTAN</name>
<dbReference type="InterPro" id="IPR016039">
    <property type="entry name" value="Thiolase-like"/>
</dbReference>
<evidence type="ECO:0000259" key="4">
    <source>
        <dbReference type="Pfam" id="PF00108"/>
    </source>
</evidence>
<keyword evidence="6" id="KW-1185">Reference proteome</keyword>
<accession>A0A2U1N6C7</accession>
<evidence type="ECO:0000313" key="5">
    <source>
        <dbReference type="EMBL" id="PWA69043.1"/>
    </source>
</evidence>
<dbReference type="GO" id="GO:0006635">
    <property type="term" value="P:fatty acid beta-oxidation"/>
    <property type="evidence" value="ECO:0007669"/>
    <property type="project" value="TreeGrafter"/>
</dbReference>
<dbReference type="EMBL" id="PKPP01003514">
    <property type="protein sequence ID" value="PWA69043.1"/>
    <property type="molecule type" value="Genomic_DNA"/>
</dbReference>
<dbReference type="PANTHER" id="PTHR18919:SF161">
    <property type="entry name" value="ACETYL-COA ACETYLTRANSFERASE 2"/>
    <property type="match status" value="1"/>
</dbReference>
<reference evidence="5 6" key="1">
    <citation type="journal article" date="2018" name="Mol. Plant">
        <title>The genome of Artemisia annua provides insight into the evolution of Asteraceae family and artemisinin biosynthesis.</title>
        <authorList>
            <person name="Shen Q."/>
            <person name="Zhang L."/>
            <person name="Liao Z."/>
            <person name="Wang S."/>
            <person name="Yan T."/>
            <person name="Shi P."/>
            <person name="Liu M."/>
            <person name="Fu X."/>
            <person name="Pan Q."/>
            <person name="Wang Y."/>
            <person name="Lv Z."/>
            <person name="Lu X."/>
            <person name="Zhang F."/>
            <person name="Jiang W."/>
            <person name="Ma Y."/>
            <person name="Chen M."/>
            <person name="Hao X."/>
            <person name="Li L."/>
            <person name="Tang Y."/>
            <person name="Lv G."/>
            <person name="Zhou Y."/>
            <person name="Sun X."/>
            <person name="Brodelius P.E."/>
            <person name="Rose J.K.C."/>
            <person name="Tang K."/>
        </authorList>
    </citation>
    <scope>NUCLEOTIDE SEQUENCE [LARGE SCALE GENOMIC DNA]</scope>
    <source>
        <strain evidence="6">cv. Huhao1</strain>
        <tissue evidence="5">Leaf</tissue>
    </source>
</reference>
<evidence type="ECO:0000256" key="3">
    <source>
        <dbReference type="ARBA" id="ARBA00023315"/>
    </source>
</evidence>
<evidence type="ECO:0000256" key="1">
    <source>
        <dbReference type="ARBA" id="ARBA00010982"/>
    </source>
</evidence>
<dbReference type="AlphaFoldDB" id="A0A2U1N6C7"/>
<dbReference type="InterPro" id="IPR020616">
    <property type="entry name" value="Thiolase_N"/>
</dbReference>
<dbReference type="Gene3D" id="3.40.47.10">
    <property type="match status" value="1"/>
</dbReference>
<comment type="caution">
    <text evidence="5">The sequence shown here is derived from an EMBL/GenBank/DDBJ whole genome shotgun (WGS) entry which is preliminary data.</text>
</comment>
<dbReference type="GO" id="GO:0003985">
    <property type="term" value="F:acetyl-CoA C-acetyltransferase activity"/>
    <property type="evidence" value="ECO:0007669"/>
    <property type="project" value="TreeGrafter"/>
</dbReference>
<proteinExistence type="inferred from homology"/>
<feature type="domain" description="Thiolase N-terminal" evidence="4">
    <location>
        <begin position="101"/>
        <end position="153"/>
    </location>
</feature>
<keyword evidence="3" id="KW-0012">Acyltransferase</keyword>
<dbReference type="PANTHER" id="PTHR18919">
    <property type="entry name" value="ACETYL-COA C-ACYLTRANSFERASE"/>
    <property type="match status" value="1"/>
</dbReference>
<evidence type="ECO:0000256" key="2">
    <source>
        <dbReference type="ARBA" id="ARBA00022679"/>
    </source>
</evidence>
<dbReference type="Proteomes" id="UP000245207">
    <property type="component" value="Unassembled WGS sequence"/>
</dbReference>
<evidence type="ECO:0000313" key="6">
    <source>
        <dbReference type="Proteomes" id="UP000245207"/>
    </source>
</evidence>